<accession>A0AAU8TL37</accession>
<sequence>MVAVNRGSSLKLHRRPLLIDLNSLLHIHIDTYAKHNVTDVSRIPD</sequence>
<protein>
    <submittedName>
        <fullName evidence="1">Uncharacterized protein</fullName>
    </submittedName>
</protein>
<evidence type="ECO:0000313" key="2">
    <source>
        <dbReference type="Proteomes" id="UP000033099"/>
    </source>
</evidence>
<proteinExistence type="predicted"/>
<dbReference type="EMBL" id="CP011117">
    <property type="protein sequence ID" value="AKA82982.1"/>
    <property type="molecule type" value="Genomic_DNA"/>
</dbReference>
<dbReference type="KEGG" id="pfb:VO64_2436"/>
<dbReference type="Proteomes" id="UP000033099">
    <property type="component" value="Chromosome"/>
</dbReference>
<organism evidence="1 2">
    <name type="scientific">Pseudomonas synxantha</name>
    <dbReference type="NCBI Taxonomy" id="47883"/>
    <lineage>
        <taxon>Bacteria</taxon>
        <taxon>Pseudomonadati</taxon>
        <taxon>Pseudomonadota</taxon>
        <taxon>Gammaproteobacteria</taxon>
        <taxon>Pseudomonadales</taxon>
        <taxon>Pseudomonadaceae</taxon>
        <taxon>Pseudomonas</taxon>
    </lineage>
</organism>
<dbReference type="AlphaFoldDB" id="A0AAU8TL37"/>
<gene>
    <name evidence="1" type="ORF">VO64_2436</name>
</gene>
<evidence type="ECO:0000313" key="1">
    <source>
        <dbReference type="EMBL" id="AKA82982.1"/>
    </source>
</evidence>
<reference evidence="1 2" key="1">
    <citation type="journal article" date="2015" name="Genome Announc.">
        <title>Complete Genome Sequence of Biocontrol Strain Pseudomonas fluorescens LBUM223.</title>
        <authorList>
            <person name="Roquigny R."/>
            <person name="Arseneault T."/>
            <person name="Gadkar V.J."/>
            <person name="Novinscak A."/>
            <person name="Joly D.L."/>
            <person name="Filion M."/>
        </authorList>
    </citation>
    <scope>NUCLEOTIDE SEQUENCE [LARGE SCALE GENOMIC DNA]</scope>
    <source>
        <strain evidence="1 2">LBUM223</strain>
    </source>
</reference>
<name>A0AAU8TL37_9PSED</name>